<sequence>MMITSLASIATTTTLLQTTRGPLSLLRPPMTQVSPRHQLSPHPYGAAQEGSHIHRSLCDSLGTVLRSPQHGGASILPHSHQSDAPIGHPDYKELQSSQLLRNLKLHRKRFSTTTMSCPTTTITSSLDTVVVEPNFYHHWSILL</sequence>
<gene>
    <name evidence="2" type="ORF">GOBAR_AA21333</name>
</gene>
<dbReference type="Proteomes" id="UP000239757">
    <property type="component" value="Unassembled WGS sequence"/>
</dbReference>
<dbReference type="EMBL" id="KZ665512">
    <property type="protein sequence ID" value="PPR99333.1"/>
    <property type="molecule type" value="Genomic_DNA"/>
</dbReference>
<evidence type="ECO:0000313" key="2">
    <source>
        <dbReference type="EMBL" id="PPR99333.1"/>
    </source>
</evidence>
<name>A0A2P5X7M3_GOSBA</name>
<proteinExistence type="predicted"/>
<dbReference type="AlphaFoldDB" id="A0A2P5X7M3"/>
<accession>A0A2P5X7M3</accession>
<organism evidence="2 3">
    <name type="scientific">Gossypium barbadense</name>
    <name type="common">Sea Island cotton</name>
    <name type="synonym">Hibiscus barbadensis</name>
    <dbReference type="NCBI Taxonomy" id="3634"/>
    <lineage>
        <taxon>Eukaryota</taxon>
        <taxon>Viridiplantae</taxon>
        <taxon>Streptophyta</taxon>
        <taxon>Embryophyta</taxon>
        <taxon>Tracheophyta</taxon>
        <taxon>Spermatophyta</taxon>
        <taxon>Magnoliopsida</taxon>
        <taxon>eudicotyledons</taxon>
        <taxon>Gunneridae</taxon>
        <taxon>Pentapetalae</taxon>
        <taxon>rosids</taxon>
        <taxon>malvids</taxon>
        <taxon>Malvales</taxon>
        <taxon>Malvaceae</taxon>
        <taxon>Malvoideae</taxon>
        <taxon>Gossypium</taxon>
    </lineage>
</organism>
<evidence type="ECO:0000256" key="1">
    <source>
        <dbReference type="SAM" id="MobiDB-lite"/>
    </source>
</evidence>
<protein>
    <submittedName>
        <fullName evidence="2">Uncharacterized protein</fullName>
    </submittedName>
</protein>
<evidence type="ECO:0000313" key="3">
    <source>
        <dbReference type="Proteomes" id="UP000239757"/>
    </source>
</evidence>
<reference evidence="2 3" key="1">
    <citation type="submission" date="2015-01" db="EMBL/GenBank/DDBJ databases">
        <title>Genome of allotetraploid Gossypium barbadense reveals genomic plasticity and fiber elongation in cotton evolution.</title>
        <authorList>
            <person name="Chen X."/>
            <person name="Liu X."/>
            <person name="Zhao B."/>
            <person name="Zheng H."/>
            <person name="Hu Y."/>
            <person name="Lu G."/>
            <person name="Yang C."/>
            <person name="Chen J."/>
            <person name="Shan C."/>
            <person name="Zhang L."/>
            <person name="Zhou Y."/>
            <person name="Wang L."/>
            <person name="Guo W."/>
            <person name="Bai Y."/>
            <person name="Ruan J."/>
            <person name="Shangguan X."/>
            <person name="Mao Y."/>
            <person name="Jiang J."/>
            <person name="Zhu Y."/>
            <person name="Lei J."/>
            <person name="Kang H."/>
            <person name="Chen S."/>
            <person name="He X."/>
            <person name="Wang R."/>
            <person name="Wang Y."/>
            <person name="Chen J."/>
            <person name="Wang L."/>
            <person name="Yu S."/>
            <person name="Wang B."/>
            <person name="Wei J."/>
            <person name="Song S."/>
            <person name="Lu X."/>
            <person name="Gao Z."/>
            <person name="Gu W."/>
            <person name="Deng X."/>
            <person name="Ma D."/>
            <person name="Wang S."/>
            <person name="Liang W."/>
            <person name="Fang L."/>
            <person name="Cai C."/>
            <person name="Zhu X."/>
            <person name="Zhou B."/>
            <person name="Zhang Y."/>
            <person name="Chen Z."/>
            <person name="Xu S."/>
            <person name="Zhu R."/>
            <person name="Wang S."/>
            <person name="Zhang T."/>
            <person name="Zhao G."/>
        </authorList>
    </citation>
    <scope>NUCLEOTIDE SEQUENCE [LARGE SCALE GENOMIC DNA]</scope>
    <source>
        <strain evidence="3">cv. Xinhai21</strain>
        <tissue evidence="2">Leaf</tissue>
    </source>
</reference>
<feature type="region of interest" description="Disordered" evidence="1">
    <location>
        <begin position="69"/>
        <end position="90"/>
    </location>
</feature>